<protein>
    <recommendedName>
        <fullName evidence="2">DUF5638 domain-containing protein</fullName>
    </recommendedName>
</protein>
<dbReference type="OrthoDB" id="5637654at2"/>
<evidence type="ECO:0000313" key="3">
    <source>
        <dbReference type="EMBL" id="STO21336.1"/>
    </source>
</evidence>
<dbReference type="RefSeq" id="WP_010653612.1">
    <property type="nucleotide sequence ID" value="NZ_JAPHOS010000001.1"/>
</dbReference>
<dbReference type="AlphaFoldDB" id="A0A377G944"/>
<keyword evidence="1" id="KW-1133">Transmembrane helix</keyword>
<accession>A0A377G944</accession>
<keyword evidence="1" id="KW-0812">Transmembrane</keyword>
<feature type="domain" description="DUF5638" evidence="2">
    <location>
        <begin position="4"/>
        <end position="102"/>
    </location>
</feature>
<evidence type="ECO:0000313" key="4">
    <source>
        <dbReference type="Proteomes" id="UP000254554"/>
    </source>
</evidence>
<organism evidence="3 4">
    <name type="scientific">Fluoribacter dumoffii</name>
    <dbReference type="NCBI Taxonomy" id="463"/>
    <lineage>
        <taxon>Bacteria</taxon>
        <taxon>Pseudomonadati</taxon>
        <taxon>Pseudomonadota</taxon>
        <taxon>Gammaproteobacteria</taxon>
        <taxon>Legionellales</taxon>
        <taxon>Legionellaceae</taxon>
        <taxon>Fluoribacter</taxon>
    </lineage>
</organism>
<gene>
    <name evidence="3" type="ORF">NCTC11370_01403</name>
</gene>
<dbReference type="Pfam" id="PF18688">
    <property type="entry name" value="DUF5638"/>
    <property type="match status" value="1"/>
</dbReference>
<reference evidence="3 4" key="1">
    <citation type="submission" date="2018-06" db="EMBL/GenBank/DDBJ databases">
        <authorList>
            <consortium name="Pathogen Informatics"/>
            <person name="Doyle S."/>
        </authorList>
    </citation>
    <scope>NUCLEOTIDE SEQUENCE [LARGE SCALE GENOMIC DNA]</scope>
    <source>
        <strain evidence="3 4">NCTC11370</strain>
    </source>
</reference>
<proteinExistence type="predicted"/>
<dbReference type="EMBL" id="UGGT01000001">
    <property type="protein sequence ID" value="STO21336.1"/>
    <property type="molecule type" value="Genomic_DNA"/>
</dbReference>
<evidence type="ECO:0000256" key="1">
    <source>
        <dbReference type="SAM" id="Phobius"/>
    </source>
</evidence>
<feature type="transmembrane region" description="Helical" evidence="1">
    <location>
        <begin position="133"/>
        <end position="154"/>
    </location>
</feature>
<feature type="transmembrane region" description="Helical" evidence="1">
    <location>
        <begin position="106"/>
        <end position="127"/>
    </location>
</feature>
<sequence>MNNPLDQRLQDCDKKINALFSEVEFNADIKKEVEELKAYYRKQYHDAVYEEDELECIEIYELFVLGLESIKKGEMKPHEVLQNIEDINSLKKKGIVLENILNSLELLFWAGVTCTFFSYCAVMAAPLAAFNPFFALAVLSIASMAAIFSIVQFLNCIDEFKSTTPVEKEFDREKNIITFFKNPQPSYVPSEDHTYPEKERLYPRLDLMN</sequence>
<dbReference type="Proteomes" id="UP000254554">
    <property type="component" value="Unassembled WGS sequence"/>
</dbReference>
<keyword evidence="1" id="KW-0472">Membrane</keyword>
<name>A0A377G944_9GAMM</name>
<dbReference type="InterPro" id="IPR040737">
    <property type="entry name" value="DUF5638"/>
</dbReference>
<keyword evidence="4" id="KW-1185">Reference proteome</keyword>
<evidence type="ECO:0000259" key="2">
    <source>
        <dbReference type="Pfam" id="PF18688"/>
    </source>
</evidence>
<dbReference type="STRING" id="1094715.GCA_000236165_01020"/>
<dbReference type="GeneID" id="93292026"/>